<accession>A0A162U2N5</accession>
<organism evidence="2 3">
    <name type="scientific">Phycomyces blakesleeanus (strain ATCC 8743b / DSM 1359 / FGSC 10004 / NBRC 33097 / NRRL 1555)</name>
    <dbReference type="NCBI Taxonomy" id="763407"/>
    <lineage>
        <taxon>Eukaryota</taxon>
        <taxon>Fungi</taxon>
        <taxon>Fungi incertae sedis</taxon>
        <taxon>Mucoromycota</taxon>
        <taxon>Mucoromycotina</taxon>
        <taxon>Mucoromycetes</taxon>
        <taxon>Mucorales</taxon>
        <taxon>Phycomycetaceae</taxon>
        <taxon>Phycomyces</taxon>
    </lineage>
</organism>
<dbReference type="VEuPathDB" id="FungiDB:PHYBLDRAFT_146296"/>
<dbReference type="EMBL" id="KV440982">
    <property type="protein sequence ID" value="OAD72982.1"/>
    <property type="molecule type" value="Genomic_DNA"/>
</dbReference>
<proteinExistence type="predicted"/>
<feature type="compositionally biased region" description="Polar residues" evidence="1">
    <location>
        <begin position="14"/>
        <end position="23"/>
    </location>
</feature>
<name>A0A162U2N5_PHYB8</name>
<keyword evidence="3" id="KW-1185">Reference proteome</keyword>
<feature type="compositionally biased region" description="Pro residues" evidence="1">
    <location>
        <begin position="1"/>
        <end position="12"/>
    </location>
</feature>
<dbReference type="RefSeq" id="XP_018291022.1">
    <property type="nucleotide sequence ID" value="XM_018431622.1"/>
</dbReference>
<dbReference type="OrthoDB" id="2204029at2759"/>
<dbReference type="InParanoid" id="A0A162U2N5"/>
<dbReference type="AlphaFoldDB" id="A0A162U2N5"/>
<dbReference type="Proteomes" id="UP000077315">
    <property type="component" value="Unassembled WGS sequence"/>
</dbReference>
<reference evidence="3" key="1">
    <citation type="submission" date="2015-06" db="EMBL/GenBank/DDBJ databases">
        <title>Expansion of signal transduction pathways in fungi by whole-genome duplication.</title>
        <authorList>
            <consortium name="DOE Joint Genome Institute"/>
            <person name="Corrochano L.M."/>
            <person name="Kuo A."/>
            <person name="Marcet-Houben M."/>
            <person name="Polaino S."/>
            <person name="Salamov A."/>
            <person name="Villalobos J.M."/>
            <person name="Alvarez M.I."/>
            <person name="Avalos J."/>
            <person name="Benito E.P."/>
            <person name="Benoit I."/>
            <person name="Burger G."/>
            <person name="Camino L.P."/>
            <person name="Canovas D."/>
            <person name="Cerda-Olmedo E."/>
            <person name="Cheng J.-F."/>
            <person name="Dominguez A."/>
            <person name="Elias M."/>
            <person name="Eslava A.P."/>
            <person name="Glaser F."/>
            <person name="Grimwood J."/>
            <person name="Gutierrez G."/>
            <person name="Heitman J."/>
            <person name="Henrissat B."/>
            <person name="Iturriaga E.A."/>
            <person name="Lang B.F."/>
            <person name="Lavin J.L."/>
            <person name="Lee S."/>
            <person name="Li W."/>
            <person name="Lindquist E."/>
            <person name="Lopez-Garcia S."/>
            <person name="Luque E.M."/>
            <person name="Marcos A.T."/>
            <person name="Martin J."/>
            <person name="McCluskey K."/>
            <person name="Medina H.R."/>
            <person name="Miralles-Duran A."/>
            <person name="Miyazaki A."/>
            <person name="Munoz-Torres E."/>
            <person name="Oguiza J.A."/>
            <person name="Ohm R."/>
            <person name="Olmedo M."/>
            <person name="Orejas M."/>
            <person name="Ortiz-Castellanos L."/>
            <person name="Pisabarro A.G."/>
            <person name="Rodriguez-Romero J."/>
            <person name="Ruiz-Herrera J."/>
            <person name="Ruiz-Vazquez R."/>
            <person name="Sanz C."/>
            <person name="Schackwitz W."/>
            <person name="Schmutz J."/>
            <person name="Shahriari M."/>
            <person name="Shelest E."/>
            <person name="Silva-Franco F."/>
            <person name="Soanes D."/>
            <person name="Syed K."/>
            <person name="Tagua V.G."/>
            <person name="Talbot N.J."/>
            <person name="Thon M."/>
            <person name="De vries R.P."/>
            <person name="Wiebenga A."/>
            <person name="Yadav J.S."/>
            <person name="Braun E.L."/>
            <person name="Baker S."/>
            <person name="Garre V."/>
            <person name="Horwitz B."/>
            <person name="Torres-Martinez S."/>
            <person name="Idnurm A."/>
            <person name="Herrera-Estrella A."/>
            <person name="Gabaldon T."/>
            <person name="Grigoriev I.V."/>
        </authorList>
    </citation>
    <scope>NUCLEOTIDE SEQUENCE [LARGE SCALE GENOMIC DNA]</scope>
    <source>
        <strain evidence="3">NRRL 1555(-)</strain>
    </source>
</reference>
<evidence type="ECO:0000256" key="1">
    <source>
        <dbReference type="SAM" id="MobiDB-lite"/>
    </source>
</evidence>
<evidence type="ECO:0000313" key="2">
    <source>
        <dbReference type="EMBL" id="OAD72982.1"/>
    </source>
</evidence>
<feature type="region of interest" description="Disordered" evidence="1">
    <location>
        <begin position="1"/>
        <end position="29"/>
    </location>
</feature>
<gene>
    <name evidence="2" type="ORF">PHYBLDRAFT_146296</name>
</gene>
<protein>
    <submittedName>
        <fullName evidence="2">Uncharacterized protein</fullName>
    </submittedName>
</protein>
<evidence type="ECO:0000313" key="3">
    <source>
        <dbReference type="Proteomes" id="UP000077315"/>
    </source>
</evidence>
<dbReference type="GeneID" id="28992528"/>
<sequence length="98" mass="10656">MSHLPDPIPPREPSSCSQTSTISDAPVSPMPVGIERMEALKNLGATFEEGHRRVSKIATPTEEEVIPSFVDTKQVQQMANLSKHPAFSSVNIIPAHPQ</sequence>